<comment type="caution">
    <text evidence="5">The sequence shown here is derived from an EMBL/GenBank/DDBJ whole genome shotgun (WGS) entry which is preliminary data.</text>
</comment>
<dbReference type="AlphaFoldDB" id="A0A937F506"/>
<feature type="domain" description="Secretion system C-terminal sorting" evidence="3">
    <location>
        <begin position="320"/>
        <end position="380"/>
    </location>
</feature>
<dbReference type="RefSeq" id="WP_202244289.1">
    <property type="nucleotide sequence ID" value="NZ_JAESIY010000005.1"/>
</dbReference>
<dbReference type="SUPFAM" id="SSF53474">
    <property type="entry name" value="alpha/beta-Hydrolases"/>
    <property type="match status" value="1"/>
</dbReference>
<dbReference type="PANTHER" id="PTHR48081:SF13">
    <property type="entry name" value="ALPHA_BETA HYDROLASE"/>
    <property type="match status" value="1"/>
</dbReference>
<reference evidence="5" key="1">
    <citation type="submission" date="2021-01" db="EMBL/GenBank/DDBJ databases">
        <title>Fulvivirga kasyanovii gen. nov., sp nov., a novel member of the phylum Bacteroidetes isolated from seawater in a mussel farm.</title>
        <authorList>
            <person name="Zhao L.-H."/>
            <person name="Wang Z.-J."/>
        </authorList>
    </citation>
    <scope>NUCLEOTIDE SEQUENCE</scope>
    <source>
        <strain evidence="5">2943</strain>
    </source>
</reference>
<evidence type="ECO:0000256" key="1">
    <source>
        <dbReference type="ARBA" id="ARBA00022801"/>
    </source>
</evidence>
<dbReference type="Proteomes" id="UP000659388">
    <property type="component" value="Unassembled WGS sequence"/>
</dbReference>
<keyword evidence="6" id="KW-1185">Reference proteome</keyword>
<name>A0A937F506_9BACT</name>
<dbReference type="InterPro" id="IPR049492">
    <property type="entry name" value="BD-FAE-like_dom"/>
</dbReference>
<accession>A0A937F506</accession>
<evidence type="ECO:0000259" key="3">
    <source>
        <dbReference type="Pfam" id="PF18962"/>
    </source>
</evidence>
<dbReference type="InterPro" id="IPR050300">
    <property type="entry name" value="GDXG_lipolytic_enzyme"/>
</dbReference>
<dbReference type="Gene3D" id="3.40.50.1820">
    <property type="entry name" value="alpha/beta hydrolase"/>
    <property type="match status" value="1"/>
</dbReference>
<organism evidence="5 6">
    <name type="scientific">Fulvivirga sediminis</name>
    <dbReference type="NCBI Taxonomy" id="2803949"/>
    <lineage>
        <taxon>Bacteria</taxon>
        <taxon>Pseudomonadati</taxon>
        <taxon>Bacteroidota</taxon>
        <taxon>Cytophagia</taxon>
        <taxon>Cytophagales</taxon>
        <taxon>Fulvivirgaceae</taxon>
        <taxon>Fulvivirga</taxon>
    </lineage>
</organism>
<feature type="signal peptide" evidence="2">
    <location>
        <begin position="1"/>
        <end position="19"/>
    </location>
</feature>
<proteinExistence type="predicted"/>
<dbReference type="GO" id="GO:0016787">
    <property type="term" value="F:hydrolase activity"/>
    <property type="evidence" value="ECO:0007669"/>
    <property type="project" value="UniProtKB-KW"/>
</dbReference>
<evidence type="ECO:0000256" key="2">
    <source>
        <dbReference type="SAM" id="SignalP"/>
    </source>
</evidence>
<dbReference type="Pfam" id="PF20434">
    <property type="entry name" value="BD-FAE"/>
    <property type="match status" value="1"/>
</dbReference>
<dbReference type="InterPro" id="IPR029058">
    <property type="entry name" value="AB_hydrolase_fold"/>
</dbReference>
<dbReference type="Pfam" id="PF18962">
    <property type="entry name" value="Por_Secre_tail"/>
    <property type="match status" value="1"/>
</dbReference>
<keyword evidence="2" id="KW-0732">Signal</keyword>
<evidence type="ECO:0000313" key="5">
    <source>
        <dbReference type="EMBL" id="MBL3656496.1"/>
    </source>
</evidence>
<dbReference type="EMBL" id="JAESIY010000005">
    <property type="protein sequence ID" value="MBL3656496.1"/>
    <property type="molecule type" value="Genomic_DNA"/>
</dbReference>
<protein>
    <submittedName>
        <fullName evidence="5">Alpha/beta hydrolase fold domain-containing protein</fullName>
    </submittedName>
</protein>
<sequence length="389" mass="43277">MRNIFTVLLFMLLMRVAYSQEPTFANVAYVNDNLEAHLLDVYIPEGAQESNRTVMFIHGGGWSSGSKELTPGYCKELLDAGITIVGVNYRHSQDTLFPAQIHDVKTAVRFLKTHAEDYHIDTCNLGVMGVSAGGHLAALLGTSFNNDELEGAHLGSNDASSVVQAVVDFFGPTYFLEMDGFFPESCNEPLVHDIHNSSESKLLGCTISECPERVDFANPLAYINGDEPPFAIYHGDADCAVPMHQSEILRDQLVKFGIKVEYTEHPGGGHDNFLDPELKRGVAEYFKKALNNDCNDYETPTYPNPIFTGVEDEASLHYSVFPNPASSFFTVKGDFLDEVEVVDLMGKVVVRQAVKTGAQINIAGWSEGLYMIFLYHKNEKRYSFRLMKK</sequence>
<feature type="chain" id="PRO_5037073438" evidence="2">
    <location>
        <begin position="20"/>
        <end position="389"/>
    </location>
</feature>
<feature type="domain" description="BD-FAE-like" evidence="4">
    <location>
        <begin position="39"/>
        <end position="253"/>
    </location>
</feature>
<evidence type="ECO:0000259" key="4">
    <source>
        <dbReference type="Pfam" id="PF20434"/>
    </source>
</evidence>
<gene>
    <name evidence="5" type="ORF">JL102_10165</name>
</gene>
<dbReference type="NCBIfam" id="TIGR04183">
    <property type="entry name" value="Por_Secre_tail"/>
    <property type="match status" value="1"/>
</dbReference>
<dbReference type="PANTHER" id="PTHR48081">
    <property type="entry name" value="AB HYDROLASE SUPERFAMILY PROTEIN C4A8.06C"/>
    <property type="match status" value="1"/>
</dbReference>
<keyword evidence="1 5" id="KW-0378">Hydrolase</keyword>
<evidence type="ECO:0000313" key="6">
    <source>
        <dbReference type="Proteomes" id="UP000659388"/>
    </source>
</evidence>
<dbReference type="InterPro" id="IPR026444">
    <property type="entry name" value="Secre_tail"/>
</dbReference>